<organism evidence="1 2">
    <name type="scientific">Cavenderia fasciculata</name>
    <name type="common">Slime mold</name>
    <name type="synonym">Dictyostelium fasciculatum</name>
    <dbReference type="NCBI Taxonomy" id="261658"/>
    <lineage>
        <taxon>Eukaryota</taxon>
        <taxon>Amoebozoa</taxon>
        <taxon>Evosea</taxon>
        <taxon>Eumycetozoa</taxon>
        <taxon>Dictyostelia</taxon>
        <taxon>Acytosteliales</taxon>
        <taxon>Cavenderiaceae</taxon>
        <taxon>Cavenderia</taxon>
    </lineage>
</organism>
<name>F4PMR1_CACFS</name>
<evidence type="ECO:0000313" key="2">
    <source>
        <dbReference type="Proteomes" id="UP000007797"/>
    </source>
</evidence>
<proteinExistence type="predicted"/>
<evidence type="ECO:0000313" key="1">
    <source>
        <dbReference type="EMBL" id="EGG22858.1"/>
    </source>
</evidence>
<accession>F4PMR1</accession>
<dbReference type="EMBL" id="GL883008">
    <property type="protein sequence ID" value="EGG22858.1"/>
    <property type="molecule type" value="Genomic_DNA"/>
</dbReference>
<dbReference type="OrthoDB" id="22024at2759"/>
<keyword evidence="2" id="KW-1185">Reference proteome</keyword>
<reference evidence="2" key="1">
    <citation type="journal article" date="2011" name="Genome Res.">
        <title>Phylogeny-wide analysis of social amoeba genomes highlights ancient origins for complex intercellular communication.</title>
        <authorList>
            <person name="Heidel A.J."/>
            <person name="Lawal H.M."/>
            <person name="Felder M."/>
            <person name="Schilde C."/>
            <person name="Helps N.R."/>
            <person name="Tunggal B."/>
            <person name="Rivero F."/>
            <person name="John U."/>
            <person name="Schleicher M."/>
            <person name="Eichinger L."/>
            <person name="Platzer M."/>
            <person name="Noegel A.A."/>
            <person name="Schaap P."/>
            <person name="Gloeckner G."/>
        </authorList>
    </citation>
    <scope>NUCLEOTIDE SEQUENCE [LARGE SCALE GENOMIC DNA]</scope>
    <source>
        <strain evidence="2">SH3</strain>
    </source>
</reference>
<dbReference type="GeneID" id="14875148"/>
<protein>
    <submittedName>
        <fullName evidence="1">Uncharacterized protein</fullName>
    </submittedName>
</protein>
<dbReference type="KEGG" id="dfa:DFA_04988"/>
<gene>
    <name evidence="1" type="ORF">DFA_04988</name>
</gene>
<dbReference type="AlphaFoldDB" id="F4PMR1"/>
<sequence length="308" mass="34786">MISSDDLVELNGVIQPTSTSDEFLLIGGNITDVGESYIPIIWSYNVVVRIIIIANNNNDQNNNNTLSISISLPFVTCLDQYSCPKFQQMYYQWDVQMATYDSINNIVYLNADYKGYPVLLKFDYNQQKEDVISLPGTGWYIQSSYNETTNMFYLGGTSQVANQLSQMVVATYNTVTGDTSSHIIQFDIPNTCYYSIVMYQYNSKFYAGLYAETGSCPSFIFEVDIVGNNSTLLATIPNGNAAPFDAYIYFVIDNINGYLAMFSTSVEDYKLLEICMVNLNTYQVEQYAIPNVLYEISSSLHEFLMTLS</sequence>
<dbReference type="Proteomes" id="UP000007797">
    <property type="component" value="Unassembled WGS sequence"/>
</dbReference>
<dbReference type="RefSeq" id="XP_004360709.1">
    <property type="nucleotide sequence ID" value="XM_004360652.1"/>
</dbReference>